<keyword evidence="4 6" id="KW-1133">Transmembrane helix</keyword>
<keyword evidence="3 6" id="KW-0812">Transmembrane</keyword>
<evidence type="ECO:0000256" key="6">
    <source>
        <dbReference type="SAM" id="Phobius"/>
    </source>
</evidence>
<feature type="non-terminal residue" evidence="7">
    <location>
        <position position="62"/>
    </location>
</feature>
<evidence type="ECO:0000313" key="8">
    <source>
        <dbReference type="Proteomes" id="UP001529510"/>
    </source>
</evidence>
<dbReference type="InterPro" id="IPR002549">
    <property type="entry name" value="AI-2E-like"/>
</dbReference>
<feature type="transmembrane region" description="Helical" evidence="6">
    <location>
        <begin position="15"/>
        <end position="40"/>
    </location>
</feature>
<reference evidence="7 8" key="1">
    <citation type="submission" date="2024-05" db="EMBL/GenBank/DDBJ databases">
        <title>Genome sequencing and assembly of Indian major carp, Cirrhinus mrigala (Hamilton, 1822).</title>
        <authorList>
            <person name="Mohindra V."/>
            <person name="Chowdhury L.M."/>
            <person name="Lal K."/>
            <person name="Jena J.K."/>
        </authorList>
    </citation>
    <scope>NUCLEOTIDE SEQUENCE [LARGE SCALE GENOMIC DNA]</scope>
    <source>
        <strain evidence="7">CM1030</strain>
        <tissue evidence="7">Blood</tissue>
    </source>
</reference>
<dbReference type="GO" id="GO:0016020">
    <property type="term" value="C:membrane"/>
    <property type="evidence" value="ECO:0007669"/>
    <property type="project" value="UniProtKB-SubCell"/>
</dbReference>
<gene>
    <name evidence="7" type="ORF">M9458_032290</name>
</gene>
<evidence type="ECO:0000313" key="7">
    <source>
        <dbReference type="EMBL" id="KAL0171979.1"/>
    </source>
</evidence>
<dbReference type="PANTHER" id="PTHR21716:SF4">
    <property type="entry name" value="TRANSMEMBRANE PROTEIN 245"/>
    <property type="match status" value="1"/>
</dbReference>
<comment type="caution">
    <text evidence="7">The sequence shown here is derived from an EMBL/GenBank/DDBJ whole genome shotgun (WGS) entry which is preliminary data.</text>
</comment>
<dbReference type="Proteomes" id="UP001529510">
    <property type="component" value="Unassembled WGS sequence"/>
</dbReference>
<evidence type="ECO:0000256" key="2">
    <source>
        <dbReference type="ARBA" id="ARBA00009773"/>
    </source>
</evidence>
<dbReference type="AlphaFoldDB" id="A0ABD0PD20"/>
<evidence type="ECO:0000256" key="3">
    <source>
        <dbReference type="ARBA" id="ARBA00022692"/>
    </source>
</evidence>
<dbReference type="EMBL" id="JAMKFB020000016">
    <property type="protein sequence ID" value="KAL0171979.1"/>
    <property type="molecule type" value="Genomic_DNA"/>
</dbReference>
<evidence type="ECO:0000256" key="1">
    <source>
        <dbReference type="ARBA" id="ARBA00004141"/>
    </source>
</evidence>
<keyword evidence="8" id="KW-1185">Reference proteome</keyword>
<dbReference type="PANTHER" id="PTHR21716">
    <property type="entry name" value="TRANSMEMBRANE PROTEIN"/>
    <property type="match status" value="1"/>
</dbReference>
<accession>A0ABD0PD20</accession>
<proteinExistence type="inferred from homology"/>
<sequence>GGHPYLTGLAVAGGAYYLGLEGAIIGPILLCILVVASNIYSAMLMSPSSSQPTPVQSHFPHG</sequence>
<protein>
    <recommendedName>
        <fullName evidence="9">HPP family protein</fullName>
    </recommendedName>
</protein>
<comment type="subcellular location">
    <subcellularLocation>
        <location evidence="1">Membrane</location>
        <topology evidence="1">Multi-pass membrane protein</topology>
    </subcellularLocation>
</comment>
<keyword evidence="5 6" id="KW-0472">Membrane</keyword>
<name>A0ABD0PD20_CIRMR</name>
<feature type="non-terminal residue" evidence="7">
    <location>
        <position position="1"/>
    </location>
</feature>
<evidence type="ECO:0000256" key="5">
    <source>
        <dbReference type="ARBA" id="ARBA00023136"/>
    </source>
</evidence>
<comment type="similarity">
    <text evidence="2">Belongs to the autoinducer-2 exporter (AI-2E) (TC 2.A.86) family.</text>
</comment>
<organism evidence="7 8">
    <name type="scientific">Cirrhinus mrigala</name>
    <name type="common">Mrigala</name>
    <dbReference type="NCBI Taxonomy" id="683832"/>
    <lineage>
        <taxon>Eukaryota</taxon>
        <taxon>Metazoa</taxon>
        <taxon>Chordata</taxon>
        <taxon>Craniata</taxon>
        <taxon>Vertebrata</taxon>
        <taxon>Euteleostomi</taxon>
        <taxon>Actinopterygii</taxon>
        <taxon>Neopterygii</taxon>
        <taxon>Teleostei</taxon>
        <taxon>Ostariophysi</taxon>
        <taxon>Cypriniformes</taxon>
        <taxon>Cyprinidae</taxon>
        <taxon>Labeoninae</taxon>
        <taxon>Labeonini</taxon>
        <taxon>Cirrhinus</taxon>
    </lineage>
</organism>
<evidence type="ECO:0000256" key="4">
    <source>
        <dbReference type="ARBA" id="ARBA00022989"/>
    </source>
</evidence>
<evidence type="ECO:0008006" key="9">
    <source>
        <dbReference type="Google" id="ProtNLM"/>
    </source>
</evidence>